<reference evidence="1 2" key="1">
    <citation type="submission" date="2021-03" db="EMBL/GenBank/DDBJ databases">
        <title>novel species isolated from a fishpond in China.</title>
        <authorList>
            <person name="Lu H."/>
            <person name="Cai Z."/>
        </authorList>
    </citation>
    <scope>NUCLEOTIDE SEQUENCE [LARGE SCALE GENOMIC DNA]</scope>
    <source>
        <strain evidence="1 2">Y57</strain>
    </source>
</reference>
<sequence>MMLSDVDFFKGFIDWLMGLSIVSSEEIDGFLNCLDGVGGVIEDGFYISAFGRKRGQIYF</sequence>
<proteinExistence type="predicted"/>
<gene>
    <name evidence="1" type="ORF">J0A65_22500</name>
</gene>
<accession>A0ABS3CZW5</accession>
<organism evidence="1 2">
    <name type="scientific">Bowmanella yangjiangensis</name>
    <dbReference type="NCBI Taxonomy" id="2811230"/>
    <lineage>
        <taxon>Bacteria</taxon>
        <taxon>Pseudomonadati</taxon>
        <taxon>Pseudomonadota</taxon>
        <taxon>Gammaproteobacteria</taxon>
        <taxon>Alteromonadales</taxon>
        <taxon>Alteromonadaceae</taxon>
        <taxon>Bowmanella</taxon>
    </lineage>
</organism>
<dbReference type="EMBL" id="JAFKCS010000126">
    <property type="protein sequence ID" value="MBN7822650.1"/>
    <property type="molecule type" value="Genomic_DNA"/>
</dbReference>
<evidence type="ECO:0000313" key="1">
    <source>
        <dbReference type="EMBL" id="MBN7822650.1"/>
    </source>
</evidence>
<dbReference type="Proteomes" id="UP000663992">
    <property type="component" value="Unassembled WGS sequence"/>
</dbReference>
<keyword evidence="2" id="KW-1185">Reference proteome</keyword>
<evidence type="ECO:0000313" key="2">
    <source>
        <dbReference type="Proteomes" id="UP000663992"/>
    </source>
</evidence>
<comment type="caution">
    <text evidence="1">The sequence shown here is derived from an EMBL/GenBank/DDBJ whole genome shotgun (WGS) entry which is preliminary data.</text>
</comment>
<name>A0ABS3CZW5_9ALTE</name>
<dbReference type="RefSeq" id="WP_206596548.1">
    <property type="nucleotide sequence ID" value="NZ_JAFKCS010000126.1"/>
</dbReference>
<protein>
    <submittedName>
        <fullName evidence="1">Uncharacterized protein</fullName>
    </submittedName>
</protein>